<dbReference type="InterPro" id="IPR001387">
    <property type="entry name" value="Cro/C1-type_HTH"/>
</dbReference>
<dbReference type="Proteomes" id="UP000462152">
    <property type="component" value="Unassembled WGS sequence"/>
</dbReference>
<comment type="caution">
    <text evidence="2">The sequence shown here is derived from an EMBL/GenBank/DDBJ whole genome shotgun (WGS) entry which is preliminary data.</text>
</comment>
<dbReference type="OrthoDB" id="3518652at2"/>
<dbReference type="PANTHER" id="PTHR35010">
    <property type="entry name" value="BLL4672 PROTEIN-RELATED"/>
    <property type="match status" value="1"/>
</dbReference>
<dbReference type="GO" id="GO:0003677">
    <property type="term" value="F:DNA binding"/>
    <property type="evidence" value="ECO:0007669"/>
    <property type="project" value="InterPro"/>
</dbReference>
<evidence type="ECO:0000259" key="1">
    <source>
        <dbReference type="SMART" id="SM00530"/>
    </source>
</evidence>
<dbReference type="PANTHER" id="PTHR35010:SF2">
    <property type="entry name" value="BLL4672 PROTEIN"/>
    <property type="match status" value="1"/>
</dbReference>
<protein>
    <submittedName>
        <fullName evidence="2">Helix-turn-helix domain-containing protein</fullName>
    </submittedName>
</protein>
<dbReference type="Pfam" id="PF17765">
    <property type="entry name" value="MLTR_LBD"/>
    <property type="match status" value="1"/>
</dbReference>
<dbReference type="CDD" id="cd00093">
    <property type="entry name" value="HTH_XRE"/>
    <property type="match status" value="1"/>
</dbReference>
<dbReference type="Pfam" id="PF13560">
    <property type="entry name" value="HTH_31"/>
    <property type="match status" value="1"/>
</dbReference>
<gene>
    <name evidence="2" type="ORF">GMA10_09495</name>
</gene>
<sequence>MTKTTSQELSNHELGAFLRSRRDRLTPRDVGLPCGPRRRVPGLRREEVAVLAHVGTTWYTWLEQGREVHASVDVLTAIADALLLEPEERAHLFHLGGYPAQAQRPGTSIIDDRLRAMLDKAMPYPAMVHDELYRWRVYNPAFRFLIDDADEATERSCIQQLLNNPAWHDAYRNDPDQLRIVVAKLRASFGESPEHPDWGAHLDKLRAHAEFRELWDSGDVVREANHVKTVDNPWVGTLRLSNLTLVVQEDRRLALSIHQPEDQTTAARLERLQKLIDTGQIEWAKKHRSPASADDDDVVRRLPLRPVG</sequence>
<accession>A0A7K1LJS0</accession>
<dbReference type="SMART" id="SM00530">
    <property type="entry name" value="HTH_XRE"/>
    <property type="match status" value="1"/>
</dbReference>
<dbReference type="AlphaFoldDB" id="A0A7K1LJS0"/>
<dbReference type="Gene3D" id="3.30.450.180">
    <property type="match status" value="1"/>
</dbReference>
<name>A0A7K1LJS0_9MICC</name>
<feature type="domain" description="HTH cro/C1-type" evidence="1">
    <location>
        <begin position="17"/>
        <end position="89"/>
    </location>
</feature>
<dbReference type="InterPro" id="IPR041413">
    <property type="entry name" value="MLTR_LBD"/>
</dbReference>
<organism evidence="2 3">
    <name type="scientific">Rothia koreensis</name>
    <dbReference type="NCBI Taxonomy" id="592378"/>
    <lineage>
        <taxon>Bacteria</taxon>
        <taxon>Bacillati</taxon>
        <taxon>Actinomycetota</taxon>
        <taxon>Actinomycetes</taxon>
        <taxon>Micrococcales</taxon>
        <taxon>Micrococcaceae</taxon>
        <taxon>Rothia</taxon>
    </lineage>
</organism>
<keyword evidence="3" id="KW-1185">Reference proteome</keyword>
<evidence type="ECO:0000313" key="2">
    <source>
        <dbReference type="EMBL" id="MUN55438.1"/>
    </source>
</evidence>
<dbReference type="EMBL" id="WOGT01000005">
    <property type="protein sequence ID" value="MUN55438.1"/>
    <property type="molecule type" value="Genomic_DNA"/>
</dbReference>
<reference evidence="2 3" key="1">
    <citation type="submission" date="2019-12" db="EMBL/GenBank/DDBJ databases">
        <authorList>
            <person name="Li J."/>
            <person name="Shi Y."/>
            <person name="Xu G."/>
            <person name="Xiao D."/>
            <person name="Ran X."/>
        </authorList>
    </citation>
    <scope>NUCLEOTIDE SEQUENCE [LARGE SCALE GENOMIC DNA]</scope>
    <source>
        <strain evidence="2 3">JCM 15915</strain>
    </source>
</reference>
<dbReference type="InterPro" id="IPR010982">
    <property type="entry name" value="Lambda_DNA-bd_dom_sf"/>
</dbReference>
<dbReference type="RefSeq" id="WP_129316412.1">
    <property type="nucleotide sequence ID" value="NZ_NOIQ01000028.1"/>
</dbReference>
<proteinExistence type="predicted"/>
<dbReference type="Gene3D" id="1.10.260.40">
    <property type="entry name" value="lambda repressor-like DNA-binding domains"/>
    <property type="match status" value="1"/>
</dbReference>
<evidence type="ECO:0000313" key="3">
    <source>
        <dbReference type="Proteomes" id="UP000462152"/>
    </source>
</evidence>